<dbReference type="EC" id="2.7.11.24" evidence="1"/>
<proteinExistence type="predicted"/>
<evidence type="ECO:0000313" key="1">
    <source>
        <dbReference type="EMBL" id="VWP00764.1"/>
    </source>
</evidence>
<organism evidence="1">
    <name type="scientific">Ganoderma boninense</name>
    <dbReference type="NCBI Taxonomy" id="34458"/>
    <lineage>
        <taxon>Eukaryota</taxon>
        <taxon>Fungi</taxon>
        <taxon>Dikarya</taxon>
        <taxon>Basidiomycota</taxon>
        <taxon>Agaricomycotina</taxon>
        <taxon>Agaricomycetes</taxon>
        <taxon>Polyporales</taxon>
        <taxon>Polyporaceae</taxon>
        <taxon>Ganoderma</taxon>
    </lineage>
</organism>
<keyword evidence="1" id="KW-0808">Transferase</keyword>
<gene>
    <name evidence="1" type="primary">Q6FPV9</name>
</gene>
<sequence length="170" mass="19669">MLRPRYHPDWKPSWTGTKKDPEYCEDGQIFNVRAPYAADCHAILLICMMPQRLEIMDARRISDDRVVVLKKVNKYNHPYEAEIGRLFSTEPLASHSSNRCVPIYDVLQSPLDESMIFLVMPYLMRYHDARFGTIGEAAECLRQLLEVLPLFLYFRVYSTCKASLTDATAS</sequence>
<name>A0A5K1K4M7_9APHY</name>
<accession>A0A5K1K4M7</accession>
<dbReference type="EMBL" id="LR728789">
    <property type="protein sequence ID" value="VWP00764.1"/>
    <property type="molecule type" value="Genomic_DNA"/>
</dbReference>
<dbReference type="GO" id="GO:0004707">
    <property type="term" value="F:MAP kinase activity"/>
    <property type="evidence" value="ECO:0007669"/>
    <property type="project" value="UniProtKB-EC"/>
</dbReference>
<reference evidence="1" key="1">
    <citation type="submission" date="2019-10" db="EMBL/GenBank/DDBJ databases">
        <authorList>
            <person name="Nor Muhammad N."/>
        </authorList>
    </citation>
    <scope>NUCLEOTIDE SEQUENCE</scope>
</reference>
<keyword evidence="1" id="KW-0418">Kinase</keyword>
<dbReference type="AlphaFoldDB" id="A0A5K1K4M7"/>
<protein>
    <submittedName>
        <fullName evidence="1">Mitogen-activated protein kinase (EC)</fullName>
        <ecNumber evidence="1">2.7.11.24</ecNumber>
    </submittedName>
</protein>